<dbReference type="GO" id="GO:0070086">
    <property type="term" value="P:ubiquitin-dependent endocytosis"/>
    <property type="evidence" value="ECO:0007669"/>
    <property type="project" value="TreeGrafter"/>
</dbReference>
<feature type="region of interest" description="Disordered" evidence="1">
    <location>
        <begin position="621"/>
        <end position="641"/>
    </location>
</feature>
<dbReference type="Pfam" id="PF02752">
    <property type="entry name" value="Arrestin_C"/>
    <property type="match status" value="1"/>
</dbReference>
<dbReference type="PANTHER" id="PTHR11188">
    <property type="entry name" value="ARRESTIN DOMAIN CONTAINING PROTEIN"/>
    <property type="match status" value="1"/>
</dbReference>
<comment type="caution">
    <text evidence="3">The sequence shown here is derived from an EMBL/GenBank/DDBJ whole genome shotgun (WGS) entry which is preliminary data.</text>
</comment>
<dbReference type="AlphaFoldDB" id="A0AB34PWM2"/>
<feature type="compositionally biased region" description="Low complexity" evidence="1">
    <location>
        <begin position="111"/>
        <end position="133"/>
    </location>
</feature>
<dbReference type="EMBL" id="AJIX01000010">
    <property type="protein sequence ID" value="KGR16064.1"/>
    <property type="molecule type" value="Genomic_DNA"/>
</dbReference>
<feature type="compositionally biased region" description="Low complexity" evidence="1">
    <location>
        <begin position="823"/>
        <end position="833"/>
    </location>
</feature>
<dbReference type="InterPro" id="IPR050357">
    <property type="entry name" value="Arrestin_domain-protein"/>
</dbReference>
<organism evidence="3 4">
    <name type="scientific">Candida albicans P78048</name>
    <dbReference type="NCBI Taxonomy" id="1094989"/>
    <lineage>
        <taxon>Eukaryota</taxon>
        <taxon>Fungi</taxon>
        <taxon>Dikarya</taxon>
        <taxon>Ascomycota</taxon>
        <taxon>Saccharomycotina</taxon>
        <taxon>Pichiomycetes</taxon>
        <taxon>Debaryomycetaceae</taxon>
        <taxon>Candida/Lodderomyces clade</taxon>
        <taxon>Candida</taxon>
    </lineage>
</organism>
<feature type="compositionally biased region" description="Low complexity" evidence="1">
    <location>
        <begin position="777"/>
        <end position="812"/>
    </location>
</feature>
<dbReference type="InterPro" id="IPR014752">
    <property type="entry name" value="Arrestin-like_C"/>
</dbReference>
<proteinExistence type="predicted"/>
<dbReference type="GO" id="GO:0031625">
    <property type="term" value="F:ubiquitin protein ligase binding"/>
    <property type="evidence" value="ECO:0007669"/>
    <property type="project" value="TreeGrafter"/>
</dbReference>
<feature type="compositionally biased region" description="Low complexity" evidence="1">
    <location>
        <begin position="867"/>
        <end position="883"/>
    </location>
</feature>
<name>A0AB34PWM2_CANAX</name>
<feature type="compositionally biased region" description="Low complexity" evidence="1">
    <location>
        <begin position="681"/>
        <end position="707"/>
    </location>
</feature>
<dbReference type="PANTHER" id="PTHR11188:SF17">
    <property type="entry name" value="FI21816P1"/>
    <property type="match status" value="1"/>
</dbReference>
<feature type="region of interest" description="Disordered" evidence="1">
    <location>
        <begin position="681"/>
        <end position="743"/>
    </location>
</feature>
<protein>
    <recommendedName>
        <fullName evidence="2">Arrestin C-terminal-like domain-containing protein</fullName>
    </recommendedName>
</protein>
<reference evidence="3 4" key="1">
    <citation type="submission" date="2013-12" db="EMBL/GenBank/DDBJ databases">
        <title>The Genome Sequence of Candida albicans P78048.</title>
        <authorList>
            <consortium name="The Broad Institute Genome Sequencing Platform"/>
            <consortium name="The Broad Institute Genome Sequencing Center for Infectious Disease"/>
            <person name="Cuomo C."/>
            <person name="Bennett R."/>
            <person name="Hirakawa M."/>
            <person name="Noverr M."/>
            <person name="Mitchell A."/>
            <person name="Young S.K."/>
            <person name="Zeng Q."/>
            <person name="Gargeya S."/>
            <person name="Fitzgerald M."/>
            <person name="Abouelleil A."/>
            <person name="Alvarado L."/>
            <person name="Berlin A.M."/>
            <person name="Chapman S.B."/>
            <person name="Dewar J."/>
            <person name="Goldberg J."/>
            <person name="Griggs A."/>
            <person name="Gujja S."/>
            <person name="Hansen M."/>
            <person name="Howarth C."/>
            <person name="Imamovic A."/>
            <person name="Larimer J."/>
            <person name="McCowan C."/>
            <person name="Murphy C."/>
            <person name="Pearson M."/>
            <person name="Priest M."/>
            <person name="Roberts A."/>
            <person name="Saif S."/>
            <person name="Shea T."/>
            <person name="Sykes S."/>
            <person name="Wortman J."/>
            <person name="Nusbaum C."/>
            <person name="Birren B."/>
        </authorList>
    </citation>
    <scope>NUCLEOTIDE SEQUENCE [LARGE SCALE GENOMIC DNA]</scope>
    <source>
        <strain evidence="3 4">P78048</strain>
    </source>
</reference>
<accession>A0AB34PWM2</accession>
<dbReference type="GO" id="GO:0030674">
    <property type="term" value="F:protein-macromolecule adaptor activity"/>
    <property type="evidence" value="ECO:0007669"/>
    <property type="project" value="TreeGrafter"/>
</dbReference>
<feature type="region of interest" description="Disordered" evidence="1">
    <location>
        <begin position="177"/>
        <end position="214"/>
    </location>
</feature>
<evidence type="ECO:0000313" key="4">
    <source>
        <dbReference type="Proteomes" id="UP000030161"/>
    </source>
</evidence>
<dbReference type="InterPro" id="IPR011022">
    <property type="entry name" value="Arrestin_C-like"/>
</dbReference>
<feature type="region of interest" description="Disordered" evidence="1">
    <location>
        <begin position="111"/>
        <end position="142"/>
    </location>
</feature>
<gene>
    <name evidence="3" type="ORF">MG3_01659</name>
</gene>
<feature type="region of interest" description="Disordered" evidence="1">
    <location>
        <begin position="761"/>
        <end position="908"/>
    </location>
</feature>
<dbReference type="GO" id="GO:0005886">
    <property type="term" value="C:plasma membrane"/>
    <property type="evidence" value="ECO:0007669"/>
    <property type="project" value="TreeGrafter"/>
</dbReference>
<evidence type="ECO:0000256" key="1">
    <source>
        <dbReference type="SAM" id="MobiDB-lite"/>
    </source>
</evidence>
<sequence>MVKKSQQNTSKSTSLFEIRLKNLDHDVLVLKGNPQEAASALLSGTIVISVIEPISIKKISLRLFSTLKLDGEVTGGASGSSRIINFSKKTYEYIWNSQEFSNYLNNHNNNLSQLSSGTNSPNNRSSTSLSSHNNNHHGAFSKLTRNHSSTSLLGLRSKSSLSLSGLTGGSSTNLVSAFTSSNTNNNNNNNNNNNKLNHSLSSTQLHSGSIGGSTGNIGGSTGNIGGSHLLVQGNYEIPFSVILPGDLPESIEGLPGCSNVYRLEAIIDRGKFHSSMIAKKRLRIIRTLTSDAVELSETIAVDNTWPNKVEYSLSCPTKAIAIGSSTPITMTLVPLLKGLQLGDIKIELIEMYSFVGSYPPMKTDERIIAKKKIPKRKKNNNGDEEEEEEEVDMFDQWQIDTIINIPSSLSKCTQDVDLSTNVRVRHKLKFNIGLINPDGHTSELRATLPIQLFISPFVTVRGNNNNSNTGEDNNDRNIDPNDDDILFTSDSYDALSALNNNQNVDNFGADGGDIGSNNSSMTNLTGLLAPPMYERHIYDRLWSDISPVATPLASGPATPRSGIILGGGSGSERFGNEYGMSPLDSQVLTENLRQLSLQRQKQEQSDITTVDDGHGRATFNLMDNDDNNSIHSGTTGGVTGGNGDYFTSSTSRRPILPRSNQSFLQDHMVAMSPPVHISRVNSDINLGNNNNNNNNNAPSNLSPLELSQVPSYAEAMNSDPPTITNEELFSPAYEPPLPGSHINLQELNKNLTNLQQQNNNKIGRHNSLKNSNSFKLQRSSSTTSRNSSQNSSPMHSRTVSSNNLSSLSGHHTNNSHHHHHHSGATSPSSSMTNLQRLTPAHLARSSSTNQSLNIPTTTTSGGGDGGATFSLSSSPNSTTASTTHQSVGKLSNSAADRTNGGATPIRTSSSLSLHNLHFLSKKKK</sequence>
<feature type="compositionally biased region" description="Polar residues" evidence="1">
    <location>
        <begin position="884"/>
        <end position="896"/>
    </location>
</feature>
<feature type="domain" description="Arrestin C-terminal-like" evidence="2">
    <location>
        <begin position="305"/>
        <end position="457"/>
    </location>
</feature>
<evidence type="ECO:0000259" key="2">
    <source>
        <dbReference type="SMART" id="SM01017"/>
    </source>
</evidence>
<dbReference type="Gene3D" id="2.60.40.640">
    <property type="match status" value="1"/>
</dbReference>
<feature type="compositionally biased region" description="Polar residues" evidence="1">
    <location>
        <begin position="844"/>
        <end position="855"/>
    </location>
</feature>
<feature type="compositionally biased region" description="Low complexity" evidence="1">
    <location>
        <begin position="177"/>
        <end position="194"/>
    </location>
</feature>
<dbReference type="Proteomes" id="UP000030161">
    <property type="component" value="Unassembled WGS sequence"/>
</dbReference>
<dbReference type="SMART" id="SM01017">
    <property type="entry name" value="Arrestin_C"/>
    <property type="match status" value="1"/>
</dbReference>
<evidence type="ECO:0000313" key="3">
    <source>
        <dbReference type="EMBL" id="KGR16064.1"/>
    </source>
</evidence>
<feature type="compositionally biased region" description="Basic residues" evidence="1">
    <location>
        <begin position="813"/>
        <end position="822"/>
    </location>
</feature>
<dbReference type="GO" id="GO:0005829">
    <property type="term" value="C:cytosol"/>
    <property type="evidence" value="ECO:0007669"/>
    <property type="project" value="TreeGrafter"/>
</dbReference>
<feature type="compositionally biased region" description="Polar residues" evidence="1">
    <location>
        <begin position="195"/>
        <end position="206"/>
    </location>
</feature>
<feature type="region of interest" description="Disordered" evidence="1">
    <location>
        <begin position="464"/>
        <end position="483"/>
    </location>
</feature>